<dbReference type="SUPFAM" id="SSF52540">
    <property type="entry name" value="P-loop containing nucleoside triphosphate hydrolases"/>
    <property type="match status" value="1"/>
</dbReference>
<dbReference type="EMBL" id="NETL01000023">
    <property type="protein sequence ID" value="OTN66462.1"/>
    <property type="molecule type" value="Genomic_DNA"/>
</dbReference>
<dbReference type="AlphaFoldDB" id="A0A1Y3DP88"/>
<dbReference type="VEuPathDB" id="PlasmoDB:PKNH_1262800"/>
<evidence type="ECO:0000313" key="2">
    <source>
        <dbReference type="EMBL" id="OTN66462.1"/>
    </source>
</evidence>
<comment type="caution">
    <text evidence="2">The sequence shown here is derived from an EMBL/GenBank/DDBJ whole genome shotgun (WGS) entry which is preliminary data.</text>
</comment>
<dbReference type="VEuPathDB" id="PlasmoDB:PKA1H_120067400"/>
<organism evidence="2 3">
    <name type="scientific">Plasmodium knowlesi</name>
    <dbReference type="NCBI Taxonomy" id="5850"/>
    <lineage>
        <taxon>Eukaryota</taxon>
        <taxon>Sar</taxon>
        <taxon>Alveolata</taxon>
        <taxon>Apicomplexa</taxon>
        <taxon>Aconoidasida</taxon>
        <taxon>Haemosporida</taxon>
        <taxon>Plasmodiidae</taxon>
        <taxon>Plasmodium</taxon>
        <taxon>Plasmodium (Plasmodium)</taxon>
    </lineage>
</organism>
<protein>
    <submittedName>
        <fullName evidence="2">Uncharacterized protein</fullName>
    </submittedName>
</protein>
<dbReference type="eggNOG" id="ENOG502TNBZ">
    <property type="taxonomic scope" value="Eukaryota"/>
</dbReference>
<feature type="region of interest" description="Disordered" evidence="1">
    <location>
        <begin position="466"/>
        <end position="494"/>
    </location>
</feature>
<accession>A0A1Y3DP88</accession>
<reference evidence="2 3" key="1">
    <citation type="submission" date="2017-05" db="EMBL/GenBank/DDBJ databases">
        <title>PacBio assembly of a Plasmodium knowlesi genome sequence with Hi-C correction and manual annotation of the SICAvar gene family.</title>
        <authorList>
            <person name="Lapp S.A."/>
            <person name="Geraldo J.A."/>
            <person name="Chien J.-T."/>
            <person name="Ay F."/>
            <person name="Pakala S.B."/>
            <person name="Batugedara G."/>
            <person name="Humphrey J.C."/>
            <person name="Debarry J.D."/>
            <person name="Le Roch K.G."/>
            <person name="Galinski M.R."/>
            <person name="Kissinger J.C."/>
        </authorList>
    </citation>
    <scope>NUCLEOTIDE SEQUENCE [LARGE SCALE GENOMIC DNA]</scope>
    <source>
        <strain evidence="3">Malayan Strain Pk1 (A+)</strain>
    </source>
</reference>
<proteinExistence type="predicted"/>
<gene>
    <name evidence="2" type="ORF">PKNOH_S09536100</name>
</gene>
<evidence type="ECO:0000313" key="3">
    <source>
        <dbReference type="Proteomes" id="UP000195012"/>
    </source>
</evidence>
<name>A0A1Y3DP88_PLAKN</name>
<evidence type="ECO:0000256" key="1">
    <source>
        <dbReference type="SAM" id="MobiDB-lite"/>
    </source>
</evidence>
<feature type="compositionally biased region" description="Basic and acidic residues" evidence="1">
    <location>
        <begin position="480"/>
        <end position="490"/>
    </location>
</feature>
<sequence length="729" mass="84505">MIIKKFSETKHLLHHRSLCTDFILHLHLNVHPPSKKHYSTNLISPVWRCLRIPGSSNRGRPIHTQSKLSSQNGSVPNIFEEELNNVFNEYPLSTQRKRPIGDEEIIITDEERDELKKIGNVVKLDQSSYGVVLQINKNNVILGRVKNDSLVDTEAEVEEDATEHVFKQKAETNVYTPYEYLNYLLSKDPINQLNIFTDRVKETYHRKVAVKQLNTNLLFIDLFNKVNYGQKVCISGEKDAGRREVIQSILYENLLTNLIHKNEHFFIICSNGAKSETLDLFRDLHKWLAFACSGEGKTHLSGSLSGSLPDQFEDDFPDTLPYAHKLYSKNYSLDGVKVPNDVLLICTPPQGGSKVATYISPLLPLYNLEEYKRKYKNIVLIFYDVATYSEVCSELQKEMNIFVRNYGKQIGEAFGGRSARGVTIIPGEALPPPTTLPLSVHTILSKYMAMSKYPHFVEEIMGENTPAEESIKSENTNNVSEEKTPKESHMSRAKHVPSCKYGDAVLQMEDKAVRNESQITDSVTTFCFFTESKQSKESNPATEYTLSLSENNIHMLKNHLNIHPDFNISQAIKKITKDENKIWEIIKDEIKKIYERKNELTALNENKKNYKIFIDHWEEEDLIHYNNIYYILTCANYYMSTFCSFQMIVFLQILLRYNFTNTTISRKSVHSFFLQFLHFYLSNEKYLSLLRDAYYQQLRSFSDLENARAFMRKMDFVLRCLRPPFRYVT</sequence>
<dbReference type="VEuPathDB" id="PlasmoDB:PKNOH_S09536100"/>
<dbReference type="InterPro" id="IPR027417">
    <property type="entry name" value="P-loop_NTPase"/>
</dbReference>
<dbReference type="OrthoDB" id="376043at2759"/>
<dbReference type="Proteomes" id="UP000195012">
    <property type="component" value="Unassembled WGS sequence"/>
</dbReference>
<dbReference type="OMA" id="LIHYNNI"/>